<evidence type="ECO:0000313" key="2">
    <source>
        <dbReference type="EMBL" id="MDD1792162.1"/>
    </source>
</evidence>
<dbReference type="InterPro" id="IPR043128">
    <property type="entry name" value="Rev_trsase/Diguanyl_cyclase"/>
</dbReference>
<dbReference type="InterPro" id="IPR000160">
    <property type="entry name" value="GGDEF_dom"/>
</dbReference>
<comment type="caution">
    <text evidence="2">The sequence shown here is derived from an EMBL/GenBank/DDBJ whole genome shotgun (WGS) entry which is preliminary data.</text>
</comment>
<reference evidence="2" key="1">
    <citation type="submission" date="2021-12" db="EMBL/GenBank/DDBJ databases">
        <title>Enterovibrio ZSDZ35 sp. nov. and Enterovibrio ZSDZ42 sp. nov., isolated from coastal seawater in Qingdao.</title>
        <authorList>
            <person name="Zhang P."/>
        </authorList>
    </citation>
    <scope>NUCLEOTIDE SEQUENCE</scope>
    <source>
        <strain evidence="2">ZSDZ42</strain>
    </source>
</reference>
<accession>A0ABT5QY01</accession>
<protein>
    <submittedName>
        <fullName evidence="2">GGDEF domain-containing protein</fullName>
    </submittedName>
</protein>
<evidence type="ECO:0000313" key="3">
    <source>
        <dbReference type="Proteomes" id="UP001149400"/>
    </source>
</evidence>
<dbReference type="PROSITE" id="PS50887">
    <property type="entry name" value="GGDEF"/>
    <property type="match status" value="1"/>
</dbReference>
<dbReference type="Pfam" id="PF00990">
    <property type="entry name" value="GGDEF"/>
    <property type="match status" value="1"/>
</dbReference>
<dbReference type="SMART" id="SM00267">
    <property type="entry name" value="GGDEF"/>
    <property type="match status" value="1"/>
</dbReference>
<dbReference type="InterPro" id="IPR029787">
    <property type="entry name" value="Nucleotide_cyclase"/>
</dbReference>
<gene>
    <name evidence="2" type="ORF">LRP50_03380</name>
</gene>
<name>A0ABT5QY01_9GAMM</name>
<evidence type="ECO:0000259" key="1">
    <source>
        <dbReference type="PROSITE" id="PS50887"/>
    </source>
</evidence>
<dbReference type="SUPFAM" id="SSF55073">
    <property type="entry name" value="Nucleotide cyclase"/>
    <property type="match status" value="1"/>
</dbReference>
<dbReference type="Proteomes" id="UP001149400">
    <property type="component" value="Unassembled WGS sequence"/>
</dbReference>
<dbReference type="RefSeq" id="WP_274163082.1">
    <property type="nucleotide sequence ID" value="NZ_JAJUBC010000003.1"/>
</dbReference>
<dbReference type="SUPFAM" id="SSF55781">
    <property type="entry name" value="GAF domain-like"/>
    <property type="match status" value="1"/>
</dbReference>
<sequence length="561" mass="64448">MKQTSKRMESAELESPIAALIIDDTLEAWCEGVFNRLIDENNAKNSALFLWVNGELVLAASQTQHVFNFYSHFKPSEEYSGYAIDWAFLASRHLDDFSFVSELPFNAGWQQDNVMWEHAVIPLRKSDSLLGYVLVEVATPDKKKRLRSESFDWLRRDAAFQLKCKLLAHQLAQVRLSKHQNELDLALNNRTLSSQLTYLKSLHEISLRFTKATSIHSLCRIAIELGRDRLQIDRMGIFLCDLEKDKMWGTWGTDPHGNVVDRSDFCQEMPNTLFMEEAFTTKNELIVKENVPLYFGREQVGIGWNVMMVMWNGDECIGWLAADNLIYRSVLDEPKKEAIKLLAASVCQKINKLRETELNNQRLGDLEKMNTHQEHELVLLRRKLEMGNQLGAWSKMIDPVTELPNEKYLALSLPQIVSDSRRQNGVLAVISIEVDFFRGYQKLYGENEASNLLRSISILIEENTECYSFHVCAATAPGEFMILVQYENEVHLREMTEALVNSMYHRNIRNRASAIYQRVTLSVGAVLGGGTLFNRTSRLLKNAEKQRLMARKLGRNRICID</sequence>
<organism evidence="2 3">
    <name type="scientific">Enterovibrio gelatinilyticus</name>
    <dbReference type="NCBI Taxonomy" id="2899819"/>
    <lineage>
        <taxon>Bacteria</taxon>
        <taxon>Pseudomonadati</taxon>
        <taxon>Pseudomonadota</taxon>
        <taxon>Gammaproteobacteria</taxon>
        <taxon>Vibrionales</taxon>
        <taxon>Vibrionaceae</taxon>
        <taxon>Enterovibrio</taxon>
    </lineage>
</organism>
<dbReference type="NCBIfam" id="TIGR00254">
    <property type="entry name" value="GGDEF"/>
    <property type="match status" value="1"/>
</dbReference>
<proteinExistence type="predicted"/>
<dbReference type="Gene3D" id="3.30.70.270">
    <property type="match status" value="1"/>
</dbReference>
<keyword evidence="3" id="KW-1185">Reference proteome</keyword>
<dbReference type="EMBL" id="JAJUBC010000003">
    <property type="protein sequence ID" value="MDD1792162.1"/>
    <property type="molecule type" value="Genomic_DNA"/>
</dbReference>
<feature type="domain" description="GGDEF" evidence="1">
    <location>
        <begin position="425"/>
        <end position="561"/>
    </location>
</feature>